<organism evidence="1 2">
    <name type="scientific">Candidatus Nitrohelix vancouverensis</name>
    <dbReference type="NCBI Taxonomy" id="2705534"/>
    <lineage>
        <taxon>Bacteria</taxon>
        <taxon>Pseudomonadati</taxon>
        <taxon>Nitrospinota/Tectimicrobiota group</taxon>
        <taxon>Nitrospinota</taxon>
        <taxon>Nitrospinia</taxon>
        <taxon>Nitrospinales</taxon>
        <taxon>Nitrospinaceae</taxon>
        <taxon>Candidatus Nitrohelix</taxon>
    </lineage>
</organism>
<gene>
    <name evidence="1" type="ORF">G3M78_06480</name>
</gene>
<dbReference type="KEGG" id="nva:G3M78_06480"/>
<dbReference type="Proteomes" id="UP000594464">
    <property type="component" value="Chromosome"/>
</dbReference>
<evidence type="ECO:0000313" key="1">
    <source>
        <dbReference type="EMBL" id="QPJ65053.1"/>
    </source>
</evidence>
<proteinExistence type="predicted"/>
<dbReference type="EMBL" id="CP048620">
    <property type="protein sequence ID" value="QPJ65053.1"/>
    <property type="molecule type" value="Genomic_DNA"/>
</dbReference>
<name>A0A7T0C218_9BACT</name>
<reference evidence="2" key="1">
    <citation type="submission" date="2020-02" db="EMBL/GenBank/DDBJ databases">
        <title>Genomic and physiological characterization of two novel Nitrospinaceae genera.</title>
        <authorList>
            <person name="Mueller A.J."/>
            <person name="Jung M.-Y."/>
            <person name="Strachan C.R."/>
            <person name="Herbold C.W."/>
            <person name="Kirkegaard R.H."/>
            <person name="Daims H."/>
        </authorList>
    </citation>
    <scope>NUCLEOTIDE SEQUENCE [LARGE SCALE GENOMIC DNA]</scope>
</reference>
<protein>
    <recommendedName>
        <fullName evidence="3">Cthe-2314-like HEPN domain-containing protein</fullName>
    </recommendedName>
</protein>
<evidence type="ECO:0000313" key="2">
    <source>
        <dbReference type="Proteomes" id="UP000594464"/>
    </source>
</evidence>
<sequence>MASEIENLDLIRNSMFDSGKEVIKNNPSIDNRRDIRVLTFFKMSEVVTTARLGLVFIQTFKKNPELLKDNPALQNSFDQHPMRFEEFERFIKATYIQNIFIILEASLRNFLRELSPHSCSKGTSSFKNIYEKLFKELQLNNPLREKFFTVLDFWREIRNSVHNNFVYFSSKEESITISYKGLPFLFENGKPVSFLKWELLYLLTCDLEEIFIEIINQEAIKKIHLMIDPANIYTAS</sequence>
<evidence type="ECO:0008006" key="3">
    <source>
        <dbReference type="Google" id="ProtNLM"/>
    </source>
</evidence>
<accession>A0A7T0C218</accession>
<dbReference type="AlphaFoldDB" id="A0A7T0C218"/>